<evidence type="ECO:0000313" key="1">
    <source>
        <dbReference type="EMBL" id="CAG8616035.1"/>
    </source>
</evidence>
<evidence type="ECO:0000313" key="2">
    <source>
        <dbReference type="Proteomes" id="UP000789739"/>
    </source>
</evidence>
<gene>
    <name evidence="1" type="ORF">PBRASI_LOCUS8437</name>
</gene>
<dbReference type="AlphaFoldDB" id="A0A9N9CW08"/>
<sequence length="48" mass="5547">MHLLDDFEPIFSMVKLNKNVDVCEDKDNYGILFDATKDVEIFDGSYDS</sequence>
<organism evidence="1 2">
    <name type="scientific">Paraglomus brasilianum</name>
    <dbReference type="NCBI Taxonomy" id="144538"/>
    <lineage>
        <taxon>Eukaryota</taxon>
        <taxon>Fungi</taxon>
        <taxon>Fungi incertae sedis</taxon>
        <taxon>Mucoromycota</taxon>
        <taxon>Glomeromycotina</taxon>
        <taxon>Glomeromycetes</taxon>
        <taxon>Paraglomerales</taxon>
        <taxon>Paraglomeraceae</taxon>
        <taxon>Paraglomus</taxon>
    </lineage>
</organism>
<comment type="caution">
    <text evidence="1">The sequence shown here is derived from an EMBL/GenBank/DDBJ whole genome shotgun (WGS) entry which is preliminary data.</text>
</comment>
<name>A0A9N9CW08_9GLOM</name>
<proteinExistence type="predicted"/>
<dbReference type="EMBL" id="CAJVPI010001508">
    <property type="protein sequence ID" value="CAG8616035.1"/>
    <property type="molecule type" value="Genomic_DNA"/>
</dbReference>
<accession>A0A9N9CW08</accession>
<dbReference type="Proteomes" id="UP000789739">
    <property type="component" value="Unassembled WGS sequence"/>
</dbReference>
<protein>
    <submittedName>
        <fullName evidence="1">9000_t:CDS:1</fullName>
    </submittedName>
</protein>
<dbReference type="OrthoDB" id="46189at2759"/>
<reference evidence="1" key="1">
    <citation type="submission" date="2021-06" db="EMBL/GenBank/DDBJ databases">
        <authorList>
            <person name="Kallberg Y."/>
            <person name="Tangrot J."/>
            <person name="Rosling A."/>
        </authorList>
    </citation>
    <scope>NUCLEOTIDE SEQUENCE</scope>
    <source>
        <strain evidence="1">BR232B</strain>
    </source>
</reference>
<keyword evidence="2" id="KW-1185">Reference proteome</keyword>